<dbReference type="EMBL" id="BMAO01028704">
    <property type="protein sequence ID" value="GFR26734.1"/>
    <property type="molecule type" value="Genomic_DNA"/>
</dbReference>
<keyword evidence="4" id="KW-1185">Reference proteome</keyword>
<feature type="compositionally biased region" description="Basic residues" evidence="1">
    <location>
        <begin position="42"/>
        <end position="62"/>
    </location>
</feature>
<evidence type="ECO:0000313" key="4">
    <source>
        <dbReference type="Proteomes" id="UP000887116"/>
    </source>
</evidence>
<keyword evidence="2" id="KW-0812">Transmembrane</keyword>
<protein>
    <submittedName>
        <fullName evidence="3">Uncharacterized protein</fullName>
    </submittedName>
</protein>
<dbReference type="AlphaFoldDB" id="A0A8X6IQR4"/>
<keyword evidence="2" id="KW-0472">Membrane</keyword>
<comment type="caution">
    <text evidence="3">The sequence shown here is derived from an EMBL/GenBank/DDBJ whole genome shotgun (WGS) entry which is preliminary data.</text>
</comment>
<sequence>MPVMNIPPSITINISLILTLNVISIGWNTCETEGKKPPEMPKHHKENKMRRGRRNRRRRNNRRQNEVQVDGNQNRGNALQNILNRIQEIILPPPRPDVIPPMEVMQLEQVDADRCRARYGRRMTMFIAVCLIVLIIALYIWYVTEKVSFSAMFSSLFPNTSKEKSNKHGEGGYHH</sequence>
<proteinExistence type="predicted"/>
<reference evidence="3" key="1">
    <citation type="submission" date="2020-07" db="EMBL/GenBank/DDBJ databases">
        <title>Multicomponent nature underlies the extraordinary mechanical properties of spider dragline silk.</title>
        <authorList>
            <person name="Kono N."/>
            <person name="Nakamura H."/>
            <person name="Mori M."/>
            <person name="Yoshida Y."/>
            <person name="Ohtoshi R."/>
            <person name="Malay A.D."/>
            <person name="Moran D.A.P."/>
            <person name="Tomita M."/>
            <person name="Numata K."/>
            <person name="Arakawa K."/>
        </authorList>
    </citation>
    <scope>NUCLEOTIDE SEQUENCE</scope>
</reference>
<dbReference type="Proteomes" id="UP000887116">
    <property type="component" value="Unassembled WGS sequence"/>
</dbReference>
<feature type="region of interest" description="Disordered" evidence="1">
    <location>
        <begin position="32"/>
        <end position="74"/>
    </location>
</feature>
<evidence type="ECO:0000256" key="1">
    <source>
        <dbReference type="SAM" id="MobiDB-lite"/>
    </source>
</evidence>
<feature type="transmembrane region" description="Helical" evidence="2">
    <location>
        <begin position="6"/>
        <end position="27"/>
    </location>
</feature>
<gene>
    <name evidence="3" type="ORF">TNCT_20441</name>
</gene>
<accession>A0A8X6IQR4</accession>
<keyword evidence="2" id="KW-1133">Transmembrane helix</keyword>
<evidence type="ECO:0000256" key="2">
    <source>
        <dbReference type="SAM" id="Phobius"/>
    </source>
</evidence>
<name>A0A8X6IQR4_TRICU</name>
<evidence type="ECO:0000313" key="3">
    <source>
        <dbReference type="EMBL" id="GFR26734.1"/>
    </source>
</evidence>
<feature type="compositionally biased region" description="Basic and acidic residues" evidence="1">
    <location>
        <begin position="32"/>
        <end position="41"/>
    </location>
</feature>
<organism evidence="3 4">
    <name type="scientific">Trichonephila clavata</name>
    <name type="common">Joro spider</name>
    <name type="synonym">Nephila clavata</name>
    <dbReference type="NCBI Taxonomy" id="2740835"/>
    <lineage>
        <taxon>Eukaryota</taxon>
        <taxon>Metazoa</taxon>
        <taxon>Ecdysozoa</taxon>
        <taxon>Arthropoda</taxon>
        <taxon>Chelicerata</taxon>
        <taxon>Arachnida</taxon>
        <taxon>Araneae</taxon>
        <taxon>Araneomorphae</taxon>
        <taxon>Entelegynae</taxon>
        <taxon>Araneoidea</taxon>
        <taxon>Nephilidae</taxon>
        <taxon>Trichonephila</taxon>
    </lineage>
</organism>
<feature type="transmembrane region" description="Helical" evidence="2">
    <location>
        <begin position="123"/>
        <end position="142"/>
    </location>
</feature>